<keyword evidence="5" id="KW-0808">Transferase</keyword>
<evidence type="ECO:0000256" key="4">
    <source>
        <dbReference type="ARBA" id="ARBA00022553"/>
    </source>
</evidence>
<dbReference type="InterPro" id="IPR002178">
    <property type="entry name" value="PTS_EIIA_type-2_dom"/>
</dbReference>
<dbReference type="PANTHER" id="PTHR36203">
    <property type="entry name" value="ASCORBATE-SPECIFIC PTS SYSTEM EIIA COMPONENT"/>
    <property type="match status" value="1"/>
</dbReference>
<dbReference type="InterPro" id="IPR051351">
    <property type="entry name" value="Ascorbate-PTS_EIIA_comp"/>
</dbReference>
<dbReference type="PANTHER" id="PTHR36203:SF1">
    <property type="entry name" value="ASCORBATE-SPECIFIC PTS SYSTEM EIIA COMPONENT"/>
    <property type="match status" value="1"/>
</dbReference>
<keyword evidence="7" id="KW-0418">Kinase</keyword>
<dbReference type="PROSITE" id="PS51094">
    <property type="entry name" value="PTS_EIIA_TYPE_2"/>
    <property type="match status" value="1"/>
</dbReference>
<evidence type="ECO:0000256" key="6">
    <source>
        <dbReference type="ARBA" id="ARBA00022683"/>
    </source>
</evidence>
<dbReference type="KEGG" id="arf:AR1Y2_0635"/>
<evidence type="ECO:0000259" key="11">
    <source>
        <dbReference type="PROSITE" id="PS51094"/>
    </source>
</evidence>
<accession>A0A4P8IG23</accession>
<keyword evidence="13" id="KW-1185">Reference proteome</keyword>
<keyword evidence="3" id="KW-0963">Cytoplasm</keyword>
<dbReference type="RefSeq" id="WP_137327673.1">
    <property type="nucleotide sequence ID" value="NZ_CP040058.1"/>
</dbReference>
<feature type="domain" description="PTS EIIA type-2" evidence="11">
    <location>
        <begin position="6"/>
        <end position="148"/>
    </location>
</feature>
<evidence type="ECO:0000256" key="1">
    <source>
        <dbReference type="ARBA" id="ARBA00004496"/>
    </source>
</evidence>
<name>A0A4P8IG23_9FIRM</name>
<evidence type="ECO:0000256" key="2">
    <source>
        <dbReference type="ARBA" id="ARBA00022448"/>
    </source>
</evidence>
<sequence>MKEIYNMLKLENIQIIERVKDWREAIHVTVQPLVDGGYCESRYIDEIIKNTERLGPYYVLCENLALVHGSTDQGVLKRQIAVTLLREPIKFKENGDDVRVMVTLAATDSESHMEVLQAMSQLFEDPESVKKVLGATSEQEIYDLFIQASDDN</sequence>
<comment type="function">
    <text evidence="8">The phosphoenolpyruvate-dependent sugar phosphotransferase system (sugar PTS), a major carbohydrate active transport system, catalyzes the phosphorylation of incoming sugar substrates concomitantly with their translocation across the cell membrane. The enzyme II UlaABC PTS system is involved in ascorbate transport.</text>
</comment>
<dbReference type="GO" id="GO:0016301">
    <property type="term" value="F:kinase activity"/>
    <property type="evidence" value="ECO:0007669"/>
    <property type="project" value="UniProtKB-KW"/>
</dbReference>
<evidence type="ECO:0000256" key="8">
    <source>
        <dbReference type="ARBA" id="ARBA00037387"/>
    </source>
</evidence>
<keyword evidence="4" id="KW-0597">Phosphoprotein</keyword>
<dbReference type="SUPFAM" id="SSF55804">
    <property type="entry name" value="Phoshotransferase/anion transport protein"/>
    <property type="match status" value="1"/>
</dbReference>
<keyword evidence="6" id="KW-0598">Phosphotransferase system</keyword>
<gene>
    <name evidence="12" type="ORF">AR1Y2_0635</name>
</gene>
<dbReference type="Gene3D" id="3.40.930.10">
    <property type="entry name" value="Mannitol-specific EII, Chain A"/>
    <property type="match status" value="1"/>
</dbReference>
<dbReference type="EMBL" id="CP040058">
    <property type="protein sequence ID" value="QCP34089.1"/>
    <property type="molecule type" value="Genomic_DNA"/>
</dbReference>
<dbReference type="InterPro" id="IPR016152">
    <property type="entry name" value="PTrfase/Anion_transptr"/>
</dbReference>
<dbReference type="GO" id="GO:0009401">
    <property type="term" value="P:phosphoenolpyruvate-dependent sugar phosphotransferase system"/>
    <property type="evidence" value="ECO:0007669"/>
    <property type="project" value="UniProtKB-KW"/>
</dbReference>
<evidence type="ECO:0000313" key="12">
    <source>
        <dbReference type="EMBL" id="QCP34089.1"/>
    </source>
</evidence>
<comment type="subcellular location">
    <subcellularLocation>
        <location evidence="1">Cytoplasm</location>
    </subcellularLocation>
</comment>
<evidence type="ECO:0000256" key="3">
    <source>
        <dbReference type="ARBA" id="ARBA00022490"/>
    </source>
</evidence>
<evidence type="ECO:0000256" key="5">
    <source>
        <dbReference type="ARBA" id="ARBA00022679"/>
    </source>
</evidence>
<reference evidence="12 13" key="1">
    <citation type="submission" date="2019-05" db="EMBL/GenBank/DDBJ databases">
        <title>Complete genome sequencing of Anaerostipes rhamnosivorans.</title>
        <authorList>
            <person name="Bui T.P.N."/>
            <person name="de Vos W.M."/>
        </authorList>
    </citation>
    <scope>NUCLEOTIDE SEQUENCE [LARGE SCALE GENOMIC DNA]</scope>
    <source>
        <strain evidence="12 13">1y2</strain>
    </source>
</reference>
<evidence type="ECO:0000256" key="10">
    <source>
        <dbReference type="ARBA" id="ARBA00042072"/>
    </source>
</evidence>
<dbReference type="OrthoDB" id="369398at2"/>
<dbReference type="AlphaFoldDB" id="A0A4P8IG23"/>
<evidence type="ECO:0000256" key="9">
    <source>
        <dbReference type="ARBA" id="ARBA00041175"/>
    </source>
</evidence>
<evidence type="ECO:0000313" key="13">
    <source>
        <dbReference type="Proteomes" id="UP000298653"/>
    </source>
</evidence>
<dbReference type="GO" id="GO:0005737">
    <property type="term" value="C:cytoplasm"/>
    <property type="evidence" value="ECO:0007669"/>
    <property type="project" value="UniProtKB-SubCell"/>
</dbReference>
<keyword evidence="2" id="KW-0813">Transport</keyword>
<protein>
    <recommendedName>
        <fullName evidence="9">Ascorbate-specific PTS system EIIA component</fullName>
    </recommendedName>
    <alternativeName>
        <fullName evidence="10">Ascorbate-specific phosphotransferase enzyme IIA component</fullName>
    </alternativeName>
</protein>
<evidence type="ECO:0000256" key="7">
    <source>
        <dbReference type="ARBA" id="ARBA00022777"/>
    </source>
</evidence>
<dbReference type="Proteomes" id="UP000298653">
    <property type="component" value="Chromosome"/>
</dbReference>
<organism evidence="12 13">
    <name type="scientific">Anaerostipes rhamnosivorans</name>
    <dbReference type="NCBI Taxonomy" id="1229621"/>
    <lineage>
        <taxon>Bacteria</taxon>
        <taxon>Bacillati</taxon>
        <taxon>Bacillota</taxon>
        <taxon>Clostridia</taxon>
        <taxon>Lachnospirales</taxon>
        <taxon>Lachnospiraceae</taxon>
        <taxon>Anaerostipes</taxon>
    </lineage>
</organism>
<proteinExistence type="predicted"/>
<dbReference type="Pfam" id="PF00359">
    <property type="entry name" value="PTS_EIIA_2"/>
    <property type="match status" value="1"/>
</dbReference>